<dbReference type="Gene3D" id="2.60.98.50">
    <property type="match status" value="1"/>
</dbReference>
<evidence type="ECO:0000259" key="3">
    <source>
        <dbReference type="Pfam" id="PF18701"/>
    </source>
</evidence>
<dbReference type="PANTHER" id="PTHR47331">
    <property type="entry name" value="PHD-TYPE DOMAIN-CONTAINING PROTEIN"/>
    <property type="match status" value="1"/>
</dbReference>
<dbReference type="OrthoDB" id="5869471at2759"/>
<feature type="domain" description="Phlebovirus glycoprotein G2 fusion" evidence="2">
    <location>
        <begin position="671"/>
        <end position="989"/>
    </location>
</feature>
<evidence type="ECO:0000259" key="2">
    <source>
        <dbReference type="Pfam" id="PF07245"/>
    </source>
</evidence>
<dbReference type="Gene3D" id="2.60.40.3770">
    <property type="match status" value="1"/>
</dbReference>
<keyword evidence="5" id="KW-1185">Reference proteome</keyword>
<sequence>MVGLFKNAIKHALNNKTPQFDNLYTLAKEAEAICNCRPLTYVNEQPDFIPLRPVDFIRPRAILSAPRLLDEDDEWKPIYTTRDDLIQNWRFGLHLLDNFWKRWSNEYLTSLRERYQSSHPHPRSYEEDHPRHGEFVLIKDNNLKRGQWKLGQVCGSCDDYQRSVQIRLPSKRVITRPLNLISRFEINANNQDHSTSTTAMESSNIHPMVTRSKARQQRHLNFTYMSLALSALTLISQATTHSKCPKEINIPKRILHTTACTSQGAAVASYTTSTGEDLCWFPVQCPNGDIQAAQTSNIQLCGAKCKCPQWSQFCSHYTGHRTTHSTLANFPSHLKNFTPSEVCSFQSTPSCHPHKRIGSFNQIELYDQTQLIVPNLDVKIRDYIDSTDFICVNPKGEISTNDPPFKGTSFFCEKQQCDQNAKKFCLYDKPIALYSFDNLREPNSIIPIKAWGTVLREFYPHPLQNNTKNTKLHITCAKGGLDVRSSTIIDTFEACISSYCIYAKHISETTILFPTELIIFKYSVAITIWTDGIQIHNSSLSCSAQPICEILHCTFCFEYLLNSQCWDYMNVILIFSSCVIIAVAYWTIIPLLILTRQIVRIPLRILKLAWHAMIRVITLFKHRANTHSTSTPITPYRRLKRERRRERPTKRLLTLVSIVSFSLHFDLVRTCSDVVTMTSTVDSCSKDGENETCFFNQGTLLALQPLGQEVCLSMRNYQNKSIGLLTFRIHGIYHICHKKIEYFTRDHQFLTESSHRCYWAGSCKSGVCDNTKTSDKIKELSHKANHHPGFTFCTPSCQCCDGCFFCKPSCLFYRYFAVPTSDTIYTVFTCPTWELTVSAVVTLQEQDNIQTHQVVLHPGKAVAINNIKFSLMAITTPQLPILSATFIEDNRRTAQIMQVQANQLIPQTPAQFQCPSFDDAKRFNCRFAANTCTCSSGTSKTSCVCAEGIMEPYMHQNTLPLVTKLVTIKKVNNTLQAHSHVGSSVQVQVTMNNFKLKSIHTVEKCRIESPTIQGCYSCILGAGVDLICYSSETDTTADITCAGQLQIASCSKQGKMNSLTFHFDKSAVSINCTIVCSGGSSSFLLQGTLNYVNDRNLQMEKDVED</sequence>
<organism evidence="4 5">
    <name type="scientific">Cylicostephanus goldi</name>
    <name type="common">Nematode worm</name>
    <dbReference type="NCBI Taxonomy" id="71465"/>
    <lineage>
        <taxon>Eukaryota</taxon>
        <taxon>Metazoa</taxon>
        <taxon>Ecdysozoa</taxon>
        <taxon>Nematoda</taxon>
        <taxon>Chromadorea</taxon>
        <taxon>Rhabditida</taxon>
        <taxon>Rhabditina</taxon>
        <taxon>Rhabditomorpha</taxon>
        <taxon>Strongyloidea</taxon>
        <taxon>Strongylidae</taxon>
        <taxon>Cylicostephanus</taxon>
    </lineage>
</organism>
<dbReference type="InterPro" id="IPR009878">
    <property type="entry name" value="Phlebovirus_G2_fusion"/>
</dbReference>
<accession>A0A3P6Q0C0</accession>
<evidence type="ECO:0008006" key="6">
    <source>
        <dbReference type="Google" id="ProtNLM"/>
    </source>
</evidence>
<reference evidence="4 5" key="1">
    <citation type="submission" date="2018-11" db="EMBL/GenBank/DDBJ databases">
        <authorList>
            <consortium name="Pathogen Informatics"/>
        </authorList>
    </citation>
    <scope>NUCLEOTIDE SEQUENCE [LARGE SCALE GENOMIC DNA]</scope>
</reference>
<keyword evidence="1" id="KW-1133">Transmembrane helix</keyword>
<evidence type="ECO:0000256" key="1">
    <source>
        <dbReference type="SAM" id="Phobius"/>
    </source>
</evidence>
<protein>
    <recommendedName>
        <fullName evidence="6">Phlebovirus glycoprotein G2 fusion domain-containing protein</fullName>
    </recommendedName>
</protein>
<evidence type="ECO:0000313" key="5">
    <source>
        <dbReference type="Proteomes" id="UP000271889"/>
    </source>
</evidence>
<dbReference type="AlphaFoldDB" id="A0A3P6Q0C0"/>
<name>A0A3P6Q0C0_CYLGO</name>
<keyword evidence="1" id="KW-0472">Membrane</keyword>
<feature type="transmembrane region" description="Helical" evidence="1">
    <location>
        <begin position="568"/>
        <end position="594"/>
    </location>
</feature>
<dbReference type="Pfam" id="PF07245">
    <property type="entry name" value="Phlebovirus_G2"/>
    <property type="match status" value="1"/>
</dbReference>
<gene>
    <name evidence="4" type="ORF">CGOC_LOCUS461</name>
</gene>
<dbReference type="InterPro" id="IPR040676">
    <property type="entry name" value="DUF5641"/>
</dbReference>
<feature type="domain" description="DUF5641" evidence="3">
    <location>
        <begin position="88"/>
        <end position="181"/>
    </location>
</feature>
<dbReference type="Pfam" id="PF18701">
    <property type="entry name" value="DUF5641"/>
    <property type="match status" value="1"/>
</dbReference>
<feature type="transmembrane region" description="Helical" evidence="1">
    <location>
        <begin position="651"/>
        <end position="668"/>
    </location>
</feature>
<proteinExistence type="predicted"/>
<feature type="non-terminal residue" evidence="4">
    <location>
        <position position="1105"/>
    </location>
</feature>
<evidence type="ECO:0000313" key="4">
    <source>
        <dbReference type="EMBL" id="VDK45136.1"/>
    </source>
</evidence>
<keyword evidence="1" id="KW-0812">Transmembrane</keyword>
<dbReference type="Proteomes" id="UP000271889">
    <property type="component" value="Unassembled WGS sequence"/>
</dbReference>
<dbReference type="EMBL" id="UYRV01000649">
    <property type="protein sequence ID" value="VDK45136.1"/>
    <property type="molecule type" value="Genomic_DNA"/>
</dbReference>